<keyword evidence="1" id="KW-0472">Membrane</keyword>
<dbReference type="Proteomes" id="UP000315498">
    <property type="component" value="Unassembled WGS sequence"/>
</dbReference>
<gene>
    <name evidence="2" type="ORF">EVA94_02635</name>
</gene>
<proteinExistence type="predicted"/>
<name>A0A520MTC9_9GAMM</name>
<comment type="caution">
    <text evidence="2">The sequence shown here is derived from an EMBL/GenBank/DDBJ whole genome shotgun (WGS) entry which is preliminary data.</text>
</comment>
<protein>
    <submittedName>
        <fullName evidence="2">Uncharacterized protein</fullName>
    </submittedName>
</protein>
<dbReference type="AlphaFoldDB" id="A0A520MTC9"/>
<feature type="transmembrane region" description="Helical" evidence="1">
    <location>
        <begin position="6"/>
        <end position="25"/>
    </location>
</feature>
<evidence type="ECO:0000256" key="1">
    <source>
        <dbReference type="SAM" id="Phobius"/>
    </source>
</evidence>
<keyword evidence="1" id="KW-0812">Transmembrane</keyword>
<sequence>MLSVFILVVSSIAVLYLLFQLIKAGRQGKLLQTLRDLLIIFLAICMTAAIFYIGFRFFRTFI</sequence>
<evidence type="ECO:0000313" key="3">
    <source>
        <dbReference type="Proteomes" id="UP000315498"/>
    </source>
</evidence>
<organism evidence="2 3">
    <name type="scientific">SAR86 cluster bacterium</name>
    <dbReference type="NCBI Taxonomy" id="2030880"/>
    <lineage>
        <taxon>Bacteria</taxon>
        <taxon>Pseudomonadati</taxon>
        <taxon>Pseudomonadota</taxon>
        <taxon>Gammaproteobacteria</taxon>
        <taxon>SAR86 cluster</taxon>
    </lineage>
</organism>
<evidence type="ECO:0000313" key="2">
    <source>
        <dbReference type="EMBL" id="RZO24482.1"/>
    </source>
</evidence>
<dbReference type="EMBL" id="SHBG01000019">
    <property type="protein sequence ID" value="RZO24482.1"/>
    <property type="molecule type" value="Genomic_DNA"/>
</dbReference>
<feature type="transmembrane region" description="Helical" evidence="1">
    <location>
        <begin position="37"/>
        <end position="58"/>
    </location>
</feature>
<accession>A0A520MTC9</accession>
<reference evidence="2 3" key="1">
    <citation type="submission" date="2019-02" db="EMBL/GenBank/DDBJ databases">
        <title>Prokaryotic population dynamics and viral predation in marine succession experiment using metagenomics: the confinement effect.</title>
        <authorList>
            <person name="Haro-Moreno J.M."/>
            <person name="Rodriguez-Valera F."/>
            <person name="Lopez-Perez M."/>
        </authorList>
    </citation>
    <scope>NUCLEOTIDE SEQUENCE [LARGE SCALE GENOMIC DNA]</scope>
    <source>
        <strain evidence="2">MED-G161</strain>
    </source>
</reference>
<keyword evidence="1" id="KW-1133">Transmembrane helix</keyword>